<evidence type="ECO:0000256" key="6">
    <source>
        <dbReference type="ARBA" id="ARBA00022989"/>
    </source>
</evidence>
<evidence type="ECO:0000256" key="9">
    <source>
        <dbReference type="HAMAP-Rule" id="MF_01148"/>
    </source>
</evidence>
<dbReference type="EC" id="2.3.1.269" evidence="9"/>
<dbReference type="NCBIfam" id="TIGR00546">
    <property type="entry name" value="lnt"/>
    <property type="match status" value="1"/>
</dbReference>
<keyword evidence="5 9" id="KW-0812">Transmembrane</keyword>
<feature type="transmembrane region" description="Helical" evidence="9">
    <location>
        <begin position="188"/>
        <end position="207"/>
    </location>
</feature>
<dbReference type="PANTHER" id="PTHR38686">
    <property type="entry name" value="APOLIPOPROTEIN N-ACYLTRANSFERASE"/>
    <property type="match status" value="1"/>
</dbReference>
<evidence type="ECO:0000256" key="7">
    <source>
        <dbReference type="ARBA" id="ARBA00023136"/>
    </source>
</evidence>
<comment type="similarity">
    <text evidence="2 9">Belongs to the CN hydrolase family. Apolipoprotein N-acyltransferase subfamily.</text>
</comment>
<dbReference type="EMBL" id="VUKA01000008">
    <property type="protein sequence ID" value="KAA2212410.1"/>
    <property type="molecule type" value="Genomic_DNA"/>
</dbReference>
<dbReference type="GO" id="GO:0005886">
    <property type="term" value="C:plasma membrane"/>
    <property type="evidence" value="ECO:0007669"/>
    <property type="project" value="UniProtKB-SubCell"/>
</dbReference>
<dbReference type="GO" id="GO:0042158">
    <property type="term" value="P:lipoprotein biosynthetic process"/>
    <property type="evidence" value="ECO:0007669"/>
    <property type="project" value="UniProtKB-UniRule"/>
</dbReference>
<feature type="transmembrane region" description="Helical" evidence="9">
    <location>
        <begin position="477"/>
        <end position="499"/>
    </location>
</feature>
<feature type="transmembrane region" description="Helical" evidence="9">
    <location>
        <begin position="89"/>
        <end position="111"/>
    </location>
</feature>
<proteinExistence type="inferred from homology"/>
<name>A0A5B2TF20_9PROT</name>
<evidence type="ECO:0000256" key="2">
    <source>
        <dbReference type="ARBA" id="ARBA00010065"/>
    </source>
</evidence>
<sequence>MLARLTALKGRRALFAAFGLGVLAALALPPLYVVPVLLLSIPGLLALLEGAGSARRAALIGLAWGWGHHVAGLYWISHALLTDPWRWGWLVPVAVPGLALPLAAYVALAAAVAWRARPGWRRWLALAAAWTLAEWLRGWMFTGFPWNALGTVWAFDALPLQGAAYVGMFGLSLLTMLLAGLPALGWRACAGGAAAALALGGFGWARLAAPEPPPQPVEVLLVQGNIQQEAKWREEQRWPIFRRYLDLTREGAARAAAAAPGRRLVAIWPETASPFLLPLDEAARDYAARTLPPGGVLLAGSVRAEWGAEGRASRVFNSLSAVGADGGLLSVYDKAHLVPFGEYMPLGGLLPVRVVQGGLDFSAGPGPVSLAPAGLPAFSPLICYEVIFPGAVAAPGNRPAWLVNITNDAWFGFSAGPYQHLAAARLRAVEEGLPLARAAQTGVSALMDARGRILALLDLGESGSVSAPLPSPLPATFFAKTGNGLPVLLAFLMLGVVTVRRKSTER</sequence>
<protein>
    <recommendedName>
        <fullName evidence="9">Apolipoprotein N-acyltransferase</fullName>
        <shortName evidence="9">ALP N-acyltransferase</shortName>
        <ecNumber evidence="9">2.3.1.269</ecNumber>
    </recommendedName>
</protein>
<feature type="transmembrane region" description="Helical" evidence="9">
    <location>
        <begin position="123"/>
        <end position="142"/>
    </location>
</feature>
<dbReference type="CDD" id="cd07571">
    <property type="entry name" value="ALP_N-acyl_transferase"/>
    <property type="match status" value="1"/>
</dbReference>
<evidence type="ECO:0000256" key="1">
    <source>
        <dbReference type="ARBA" id="ARBA00004651"/>
    </source>
</evidence>
<dbReference type="AlphaFoldDB" id="A0A5B2TF20"/>
<dbReference type="Pfam" id="PF00795">
    <property type="entry name" value="CN_hydrolase"/>
    <property type="match status" value="1"/>
</dbReference>
<keyword evidence="7 9" id="KW-0472">Membrane</keyword>
<dbReference type="Pfam" id="PF20154">
    <property type="entry name" value="LNT_N"/>
    <property type="match status" value="1"/>
</dbReference>
<comment type="caution">
    <text evidence="9">Lacks conserved residue(s) required for the propagation of feature annotation.</text>
</comment>
<dbReference type="SUPFAM" id="SSF56317">
    <property type="entry name" value="Carbon-nitrogen hydrolase"/>
    <property type="match status" value="1"/>
</dbReference>
<keyword evidence="6 9" id="KW-1133">Transmembrane helix</keyword>
<keyword evidence="4 9" id="KW-0808">Transferase</keyword>
<dbReference type="InterPro" id="IPR036526">
    <property type="entry name" value="C-N_Hydrolase_sf"/>
</dbReference>
<evidence type="ECO:0000259" key="10">
    <source>
        <dbReference type="PROSITE" id="PS50263"/>
    </source>
</evidence>
<evidence type="ECO:0000256" key="4">
    <source>
        <dbReference type="ARBA" id="ARBA00022679"/>
    </source>
</evidence>
<dbReference type="PANTHER" id="PTHR38686:SF1">
    <property type="entry name" value="APOLIPOPROTEIN N-ACYLTRANSFERASE"/>
    <property type="match status" value="1"/>
</dbReference>
<reference evidence="11 12" key="1">
    <citation type="journal article" date="2015" name="Int. J. Syst. Evol. Microbiol.">
        <title>Roseomonas oryzae sp. nov., isolated from paddy rhizosphere soil.</title>
        <authorList>
            <person name="Ramaprasad E.V."/>
            <person name="Sasikala Ch."/>
            <person name="Ramana Ch.V."/>
        </authorList>
    </citation>
    <scope>NUCLEOTIDE SEQUENCE [LARGE SCALE GENOMIC DNA]</scope>
    <source>
        <strain evidence="11 12">KCTC 42542</strain>
    </source>
</reference>
<evidence type="ECO:0000256" key="3">
    <source>
        <dbReference type="ARBA" id="ARBA00022475"/>
    </source>
</evidence>
<dbReference type="UniPathway" id="UPA00666"/>
<dbReference type="Proteomes" id="UP000322110">
    <property type="component" value="Unassembled WGS sequence"/>
</dbReference>
<comment type="caution">
    <text evidence="11">The sequence shown here is derived from an EMBL/GenBank/DDBJ whole genome shotgun (WGS) entry which is preliminary data.</text>
</comment>
<feature type="transmembrane region" description="Helical" evidence="9">
    <location>
        <begin position="162"/>
        <end position="181"/>
    </location>
</feature>
<evidence type="ECO:0000313" key="12">
    <source>
        <dbReference type="Proteomes" id="UP000322110"/>
    </source>
</evidence>
<dbReference type="InterPro" id="IPR004563">
    <property type="entry name" value="Apolipo_AcylTrfase"/>
</dbReference>
<dbReference type="OrthoDB" id="9804277at2"/>
<dbReference type="GO" id="GO:0016410">
    <property type="term" value="F:N-acyltransferase activity"/>
    <property type="evidence" value="ECO:0007669"/>
    <property type="project" value="UniProtKB-UniRule"/>
</dbReference>
<evidence type="ECO:0000256" key="5">
    <source>
        <dbReference type="ARBA" id="ARBA00022692"/>
    </source>
</evidence>
<organism evidence="11 12">
    <name type="scientific">Teichococcus oryzae</name>
    <dbReference type="NCBI Taxonomy" id="1608942"/>
    <lineage>
        <taxon>Bacteria</taxon>
        <taxon>Pseudomonadati</taxon>
        <taxon>Pseudomonadota</taxon>
        <taxon>Alphaproteobacteria</taxon>
        <taxon>Acetobacterales</taxon>
        <taxon>Roseomonadaceae</taxon>
        <taxon>Roseomonas</taxon>
    </lineage>
</organism>
<keyword evidence="12" id="KW-1185">Reference proteome</keyword>
<dbReference type="InterPro" id="IPR045378">
    <property type="entry name" value="LNT_N"/>
</dbReference>
<keyword evidence="8 9" id="KW-0012">Acyltransferase</keyword>
<comment type="function">
    <text evidence="9">Catalyzes the phospholipid dependent N-acylation of the N-terminal cysteine of apolipoprotein, the last step in lipoprotein maturation.</text>
</comment>
<comment type="catalytic activity">
    <reaction evidence="9">
        <text>N-terminal S-1,2-diacyl-sn-glyceryl-L-cysteinyl-[lipoprotein] + a glycerophospholipid = N-acyl-S-1,2-diacyl-sn-glyceryl-L-cysteinyl-[lipoprotein] + a 2-acyl-sn-glycero-3-phospholipid + H(+)</text>
        <dbReference type="Rhea" id="RHEA:48228"/>
        <dbReference type="Rhea" id="RHEA-COMP:14681"/>
        <dbReference type="Rhea" id="RHEA-COMP:14684"/>
        <dbReference type="ChEBI" id="CHEBI:15378"/>
        <dbReference type="ChEBI" id="CHEBI:136912"/>
        <dbReference type="ChEBI" id="CHEBI:140656"/>
        <dbReference type="ChEBI" id="CHEBI:140657"/>
        <dbReference type="ChEBI" id="CHEBI:140660"/>
        <dbReference type="EC" id="2.3.1.269"/>
    </reaction>
</comment>
<feature type="domain" description="CN hydrolase" evidence="10">
    <location>
        <begin position="222"/>
        <end position="471"/>
    </location>
</feature>
<dbReference type="HAMAP" id="MF_01148">
    <property type="entry name" value="Lnt"/>
    <property type="match status" value="1"/>
</dbReference>
<dbReference type="InterPro" id="IPR003010">
    <property type="entry name" value="C-N_Hydrolase"/>
</dbReference>
<dbReference type="PROSITE" id="PS50263">
    <property type="entry name" value="CN_HYDROLASE"/>
    <property type="match status" value="1"/>
</dbReference>
<evidence type="ECO:0000256" key="8">
    <source>
        <dbReference type="ARBA" id="ARBA00023315"/>
    </source>
</evidence>
<accession>A0A5B2TF20</accession>
<dbReference type="Gene3D" id="3.60.110.10">
    <property type="entry name" value="Carbon-nitrogen hydrolase"/>
    <property type="match status" value="1"/>
</dbReference>
<dbReference type="RefSeq" id="WP_149813107.1">
    <property type="nucleotide sequence ID" value="NZ_VUKA01000008.1"/>
</dbReference>
<gene>
    <name evidence="9 11" type="primary">lnt</name>
    <name evidence="11" type="ORF">F0Q34_15335</name>
</gene>
<keyword evidence="3 9" id="KW-1003">Cell membrane</keyword>
<comment type="pathway">
    <text evidence="9">Protein modification; lipoprotein biosynthesis (N-acyl transfer).</text>
</comment>
<keyword evidence="11" id="KW-0449">Lipoprotein</keyword>
<evidence type="ECO:0000313" key="11">
    <source>
        <dbReference type="EMBL" id="KAA2212410.1"/>
    </source>
</evidence>
<comment type="subcellular location">
    <subcellularLocation>
        <location evidence="1 9">Cell membrane</location>
        <topology evidence="1 9">Multi-pass membrane protein</topology>
    </subcellularLocation>
</comment>